<protein>
    <submittedName>
        <fullName evidence="8">L-cystine transporter</fullName>
    </submittedName>
</protein>
<comment type="caution">
    <text evidence="8">The sequence shown here is derived from an EMBL/GenBank/DDBJ whole genome shotgun (WGS) entry which is preliminary data.</text>
</comment>
<keyword evidence="9" id="KW-1185">Reference proteome</keyword>
<dbReference type="Gene3D" id="1.10.3860.10">
    <property type="entry name" value="Sodium:dicarboxylate symporter"/>
    <property type="match status" value="1"/>
</dbReference>
<evidence type="ECO:0000256" key="3">
    <source>
        <dbReference type="ARBA" id="ARBA00022448"/>
    </source>
</evidence>
<dbReference type="EMBL" id="JBAKAZ010000025">
    <property type="protein sequence ID" value="MEL0629585.1"/>
    <property type="molecule type" value="Genomic_DNA"/>
</dbReference>
<evidence type="ECO:0000256" key="2">
    <source>
        <dbReference type="ARBA" id="ARBA00006148"/>
    </source>
</evidence>
<evidence type="ECO:0000256" key="4">
    <source>
        <dbReference type="ARBA" id="ARBA00022692"/>
    </source>
</evidence>
<accession>A0ABU9GQI8</accession>
<organism evidence="8 9">
    <name type="scientific">Psychromonas aquatilis</name>
    <dbReference type="NCBI Taxonomy" id="2005072"/>
    <lineage>
        <taxon>Bacteria</taxon>
        <taxon>Pseudomonadati</taxon>
        <taxon>Pseudomonadota</taxon>
        <taxon>Gammaproteobacteria</taxon>
        <taxon>Alteromonadales</taxon>
        <taxon>Psychromonadaceae</taxon>
        <taxon>Psychromonas</taxon>
    </lineage>
</organism>
<evidence type="ECO:0000256" key="7">
    <source>
        <dbReference type="SAM" id="Phobius"/>
    </source>
</evidence>
<dbReference type="PANTHER" id="PTHR42865">
    <property type="entry name" value="PROTON/GLUTAMATE-ASPARTATE SYMPORTER"/>
    <property type="match status" value="1"/>
</dbReference>
<evidence type="ECO:0000256" key="1">
    <source>
        <dbReference type="ARBA" id="ARBA00004141"/>
    </source>
</evidence>
<feature type="transmembrane region" description="Helical" evidence="7">
    <location>
        <begin position="224"/>
        <end position="244"/>
    </location>
</feature>
<dbReference type="RefSeq" id="WP_341597645.1">
    <property type="nucleotide sequence ID" value="NZ_JBAKAZ010000025.1"/>
</dbReference>
<feature type="transmembrane region" description="Helical" evidence="7">
    <location>
        <begin position="394"/>
        <end position="414"/>
    </location>
</feature>
<comment type="subcellular location">
    <subcellularLocation>
        <location evidence="1">Membrane</location>
        <topology evidence="1">Multi-pass membrane protein</topology>
    </subcellularLocation>
</comment>
<feature type="transmembrane region" description="Helical" evidence="7">
    <location>
        <begin position="107"/>
        <end position="130"/>
    </location>
</feature>
<comment type="similarity">
    <text evidence="2">Belongs to the dicarboxylate/amino acid:cation symporter (DAACS) (TC 2.A.23) family.</text>
</comment>
<feature type="transmembrane region" description="Helical" evidence="7">
    <location>
        <begin position="184"/>
        <end position="203"/>
    </location>
</feature>
<evidence type="ECO:0000256" key="5">
    <source>
        <dbReference type="ARBA" id="ARBA00022989"/>
    </source>
</evidence>
<keyword evidence="4 7" id="KW-0812">Transmembrane</keyword>
<dbReference type="PANTHER" id="PTHR42865:SF5">
    <property type="entry name" value="L-CYSTINE TRANSPORTER TCYP"/>
    <property type="match status" value="1"/>
</dbReference>
<dbReference type="SUPFAM" id="SSF118215">
    <property type="entry name" value="Proton glutamate symport protein"/>
    <property type="match status" value="1"/>
</dbReference>
<sequence>MSYAIIANLAVFACILYFLFKQQRNASTLSRQVLFGLILGSAFGLLIHLFYGEGSPIIKGTLAWVNVVGSGYVGLLKMVIMPLVLVSMVAAVVRLENSGALGKISGLTIGILLFTTMIAALIGIAVTQIFGLSAAGLSEGVRETARISVLETRLGSVADLTLPQMIVSFIPTNPFADLTGSRSTSIIAVVIFGILVGIAARRVMIEKTELETPIRTFIEAAQSIVMRLVKMIIALTPYGIAALMAKVVASSSLADILSLIGFIVASYLAIFLMFIVHGLLVSLVGVSPKEFFKRIWPVLTFAFTSRSSAATIPLNVEAQITKLNVPPAIANLSATFGATIGQNGCAGIYPAMLAVMVAPTMGINPMEINFILSLVAIIAISSFGIAGVGGGATFAALIVLPAMGLPVTIAALLISIEPLIDMARTALNVSGAMTAGTITSRLLGNKKEINKNFKLGVSQSTK</sequence>
<gene>
    <name evidence="8" type="ORF">V6256_08180</name>
</gene>
<dbReference type="Pfam" id="PF00375">
    <property type="entry name" value="SDF"/>
    <property type="match status" value="1"/>
</dbReference>
<feature type="transmembrane region" description="Helical" evidence="7">
    <location>
        <begin position="256"/>
        <end position="286"/>
    </location>
</feature>
<dbReference type="InterPro" id="IPR001991">
    <property type="entry name" value="Na-dicarboxylate_symporter"/>
</dbReference>
<evidence type="ECO:0000256" key="6">
    <source>
        <dbReference type="ARBA" id="ARBA00023136"/>
    </source>
</evidence>
<feature type="transmembrane region" description="Helical" evidence="7">
    <location>
        <begin position="6"/>
        <end position="21"/>
    </location>
</feature>
<evidence type="ECO:0000313" key="9">
    <source>
        <dbReference type="Proteomes" id="UP001369082"/>
    </source>
</evidence>
<evidence type="ECO:0000313" key="8">
    <source>
        <dbReference type="EMBL" id="MEL0629585.1"/>
    </source>
</evidence>
<proteinExistence type="inferred from homology"/>
<feature type="transmembrane region" description="Helical" evidence="7">
    <location>
        <begin position="71"/>
        <end position="95"/>
    </location>
</feature>
<feature type="transmembrane region" description="Helical" evidence="7">
    <location>
        <begin position="368"/>
        <end position="388"/>
    </location>
</feature>
<feature type="transmembrane region" description="Helical" evidence="7">
    <location>
        <begin position="33"/>
        <end position="51"/>
    </location>
</feature>
<keyword evidence="6 7" id="KW-0472">Membrane</keyword>
<name>A0ABU9GQI8_9GAMM</name>
<dbReference type="PRINTS" id="PR00173">
    <property type="entry name" value="EDTRNSPORT"/>
</dbReference>
<keyword evidence="3" id="KW-0813">Transport</keyword>
<reference evidence="8 9" key="1">
    <citation type="submission" date="2024-02" db="EMBL/GenBank/DDBJ databases">
        <title>Bacteria isolated from the canopy kelp, Nereocystis luetkeana.</title>
        <authorList>
            <person name="Pfister C.A."/>
            <person name="Younker I.T."/>
            <person name="Light S.H."/>
        </authorList>
    </citation>
    <scope>NUCLEOTIDE SEQUENCE [LARGE SCALE GENOMIC DNA]</scope>
    <source>
        <strain evidence="8 9">TI.1.05</strain>
    </source>
</reference>
<keyword evidence="5 7" id="KW-1133">Transmembrane helix</keyword>
<dbReference type="Proteomes" id="UP001369082">
    <property type="component" value="Unassembled WGS sequence"/>
</dbReference>
<dbReference type="InterPro" id="IPR036458">
    <property type="entry name" value="Na:dicarbo_symporter_sf"/>
</dbReference>